<accession>A0A0W0VLQ9</accession>
<comment type="similarity">
    <text evidence="2">Belongs to the 2H phosphoesterase superfamily. ThpR family.</text>
</comment>
<dbReference type="NCBIfam" id="TIGR02258">
    <property type="entry name" value="2_5_ligase"/>
    <property type="match status" value="1"/>
</dbReference>
<dbReference type="InterPro" id="IPR008136">
    <property type="entry name" value="CinA_C"/>
</dbReference>
<evidence type="ECO:0000256" key="1">
    <source>
        <dbReference type="ARBA" id="ARBA00022801"/>
    </source>
</evidence>
<dbReference type="GO" id="GO:0004113">
    <property type="term" value="F:2',3'-cyclic-nucleotide 3'-phosphodiesterase activity"/>
    <property type="evidence" value="ECO:0007669"/>
    <property type="project" value="InterPro"/>
</dbReference>
<dbReference type="InterPro" id="IPR004175">
    <property type="entry name" value="RNA_CPDase"/>
</dbReference>
<dbReference type="SUPFAM" id="SSF142433">
    <property type="entry name" value="CinA-like"/>
    <property type="match status" value="1"/>
</dbReference>
<dbReference type="GO" id="GO:0008664">
    <property type="term" value="F:RNA 2',3'-cyclic 3'-phosphodiesterase activity"/>
    <property type="evidence" value="ECO:0007669"/>
    <property type="project" value="UniProtKB-EC"/>
</dbReference>
<feature type="short sequence motif" description="HXTX 2" evidence="2">
    <location>
        <begin position="296"/>
        <end position="299"/>
    </location>
</feature>
<name>A0A0W0VLQ9_9GAMM</name>
<keyword evidence="1 2" id="KW-0378">Hydrolase</keyword>
<dbReference type="AlphaFoldDB" id="A0A0W0VLQ9"/>
<feature type="active site" description="Proton acceptor" evidence="2">
    <location>
        <position position="296"/>
    </location>
</feature>
<evidence type="ECO:0000313" key="5">
    <source>
        <dbReference type="Proteomes" id="UP000054997"/>
    </source>
</evidence>
<dbReference type="EC" id="3.1.4.58" evidence="2"/>
<dbReference type="RefSeq" id="WP_065238284.1">
    <property type="nucleotide sequence ID" value="NZ_CAAAHZ010000016.1"/>
</dbReference>
<comment type="function">
    <text evidence="2">Hydrolyzes RNA 2',3'-cyclic phosphodiester to an RNA 2'-phosphomonoester.</text>
</comment>
<proteinExistence type="inferred from homology"/>
<dbReference type="SUPFAM" id="SSF55144">
    <property type="entry name" value="LigT-like"/>
    <property type="match status" value="1"/>
</dbReference>
<dbReference type="Gene3D" id="3.90.1140.10">
    <property type="entry name" value="Cyclic phosphodiesterase"/>
    <property type="match status" value="1"/>
</dbReference>
<dbReference type="HAMAP" id="MF_01940">
    <property type="entry name" value="RNA_CPDase"/>
    <property type="match status" value="1"/>
</dbReference>
<dbReference type="Pfam" id="PF13563">
    <property type="entry name" value="2_5_RNA_ligase2"/>
    <property type="match status" value="1"/>
</dbReference>
<protein>
    <recommendedName>
        <fullName evidence="2">RNA 2',3'-cyclic phosphodiesterase</fullName>
        <shortName evidence="2">RNA 2',3'-CPDase</shortName>
        <ecNumber evidence="2">3.1.4.58</ecNumber>
    </recommendedName>
</protein>
<dbReference type="Pfam" id="PF02464">
    <property type="entry name" value="CinA"/>
    <property type="match status" value="1"/>
</dbReference>
<feature type="active site" description="Proton donor" evidence="2">
    <location>
        <position position="214"/>
    </location>
</feature>
<comment type="caution">
    <text evidence="4">The sequence shown here is derived from an EMBL/GenBank/DDBJ whole genome shotgun (WGS) entry which is preliminary data.</text>
</comment>
<dbReference type="InterPro" id="IPR036653">
    <property type="entry name" value="CinA-like_C"/>
</dbReference>
<feature type="domain" description="CinA C-terminal" evidence="3">
    <location>
        <begin position="8"/>
        <end position="159"/>
    </location>
</feature>
<dbReference type="PANTHER" id="PTHR35561:SF1">
    <property type="entry name" value="RNA 2',3'-CYCLIC PHOSPHODIESTERASE"/>
    <property type="match status" value="1"/>
</dbReference>
<dbReference type="OrthoDB" id="9801454at2"/>
<evidence type="ECO:0000259" key="3">
    <source>
        <dbReference type="Pfam" id="PF02464"/>
    </source>
</evidence>
<dbReference type="Proteomes" id="UP000054997">
    <property type="component" value="Unassembled WGS sequence"/>
</dbReference>
<dbReference type="EMBL" id="LNYK01000016">
    <property type="protein sequence ID" value="KTD21027.1"/>
    <property type="molecule type" value="Genomic_DNA"/>
</dbReference>
<dbReference type="PANTHER" id="PTHR35561">
    <property type="entry name" value="RNA 2',3'-CYCLIC PHOSPHODIESTERASE"/>
    <property type="match status" value="1"/>
</dbReference>
<dbReference type="STRING" id="45068.Llon_1125"/>
<evidence type="ECO:0000313" key="4">
    <source>
        <dbReference type="EMBL" id="KTD21027.1"/>
    </source>
</evidence>
<keyword evidence="5" id="KW-1185">Reference proteome</keyword>
<dbReference type="NCBIfam" id="TIGR00199">
    <property type="entry name" value="PncC_domain"/>
    <property type="match status" value="1"/>
</dbReference>
<sequence>MNQSLACKLADRLGAILSKRKIRCTVAESCTGGSLAAVLTEIPGASNWFERGFVTYSNESKHQLLGVPFGLIKSHGAVSDKVARLMAEGAILQSEAQVSVAITGIAGPGGGSTEKPIGTVWISWAGDLVPTESHCYHFKGDRSSIRRQAVEEALRGLIRRCDPANHPQIQYKGTERYFFALWPGQDTAESIHKLSESLFNNSGDCTLVSREKLHLTLFYLGKVYPDFLHLAKQAASQLKVKPFTLQITSANHWPRSRVRWLGIESIPEEMRKMIASLQQKLLSLGFRPETKPFIPHVTIARQCSQKYPSEEVKQITWQVSELCLVRSSSTTGGSDYEIVARWLLTDGREK</sequence>
<feature type="short sequence motif" description="HXTX 1" evidence="2">
    <location>
        <begin position="214"/>
        <end position="217"/>
    </location>
</feature>
<evidence type="ECO:0000256" key="2">
    <source>
        <dbReference type="HAMAP-Rule" id="MF_01940"/>
    </source>
</evidence>
<comment type="catalytic activity">
    <reaction evidence="2">
        <text>a 3'-end 2',3'-cyclophospho-ribonucleotide-RNA + H2O = a 3'-end 2'-phospho-ribonucleotide-RNA + H(+)</text>
        <dbReference type="Rhea" id="RHEA:11828"/>
        <dbReference type="Rhea" id="RHEA-COMP:10464"/>
        <dbReference type="Rhea" id="RHEA-COMP:17353"/>
        <dbReference type="ChEBI" id="CHEBI:15377"/>
        <dbReference type="ChEBI" id="CHEBI:15378"/>
        <dbReference type="ChEBI" id="CHEBI:83064"/>
        <dbReference type="ChEBI" id="CHEBI:173113"/>
        <dbReference type="EC" id="3.1.4.58"/>
    </reaction>
</comment>
<dbReference type="Gene3D" id="3.90.950.20">
    <property type="entry name" value="CinA-like"/>
    <property type="match status" value="1"/>
</dbReference>
<dbReference type="InterPro" id="IPR009097">
    <property type="entry name" value="Cyclic_Pdiesterase"/>
</dbReference>
<reference evidence="4 5" key="1">
    <citation type="submission" date="2015-11" db="EMBL/GenBank/DDBJ databases">
        <title>Genomic analysis of 38 Legionella species identifies large and diverse effector repertoires.</title>
        <authorList>
            <person name="Burstein D."/>
            <person name="Amaro F."/>
            <person name="Zusman T."/>
            <person name="Lifshitz Z."/>
            <person name="Cohen O."/>
            <person name="Gilbert J.A."/>
            <person name="Pupko T."/>
            <person name="Shuman H.A."/>
            <person name="Segal G."/>
        </authorList>
    </citation>
    <scope>NUCLEOTIDE SEQUENCE [LARGE SCALE GENOMIC DNA]</scope>
    <source>
        <strain evidence="4 5">ATCC 49505</strain>
    </source>
</reference>
<dbReference type="PATRIC" id="fig|45068.5.peg.1210"/>
<organism evidence="4 5">
    <name type="scientific">Legionella londiniensis</name>
    <dbReference type="NCBI Taxonomy" id="45068"/>
    <lineage>
        <taxon>Bacteria</taxon>
        <taxon>Pseudomonadati</taxon>
        <taxon>Pseudomonadota</taxon>
        <taxon>Gammaproteobacteria</taxon>
        <taxon>Legionellales</taxon>
        <taxon>Legionellaceae</taxon>
        <taxon>Legionella</taxon>
    </lineage>
</organism>
<gene>
    <name evidence="4" type="ORF">Llon_1125</name>
</gene>